<accession>H1UX57</accession>
<sequence>MLLPTACPASLFRFLRQKRAFVIMDVFSWRGGYLRFHPNKGSFGRRKGVREKNKSCLCNHKLFFQFEQFMR</sequence>
<reference evidence="2" key="1">
    <citation type="journal article" date="2012" name="Nat. Genet.">
        <title>Lifestyle transitions in plant pathogenic Colletotrichum fungi deciphered by genome and transcriptome analyses.</title>
        <authorList>
            <person name="O'Connell R.J."/>
            <person name="Thon M.R."/>
            <person name="Hacquard S."/>
            <person name="Amyotte S.G."/>
            <person name="Kleemann J."/>
            <person name="Torres M.F."/>
            <person name="Damm U."/>
            <person name="Buiate E.A."/>
            <person name="Epstein L."/>
            <person name="Alkan N."/>
            <person name="Altmueller J."/>
            <person name="Alvarado-Balderrama L."/>
            <person name="Bauser C.A."/>
            <person name="Becker C."/>
            <person name="Birren B.W."/>
            <person name="Chen Z."/>
            <person name="Choi J."/>
            <person name="Crouch J.A."/>
            <person name="Duvick J.P."/>
            <person name="Farman M.A."/>
            <person name="Gan P."/>
            <person name="Heiman D."/>
            <person name="Henrissat B."/>
            <person name="Howard R.J."/>
            <person name="Kabbage M."/>
            <person name="Koch C."/>
            <person name="Kracher B."/>
            <person name="Kubo Y."/>
            <person name="Law A.D."/>
            <person name="Lebrun M.-H."/>
            <person name="Lee Y.-H."/>
            <person name="Miyara I."/>
            <person name="Moore N."/>
            <person name="Neumann U."/>
            <person name="Nordstroem K."/>
            <person name="Panaccione D.G."/>
            <person name="Panstruga R."/>
            <person name="Place M."/>
            <person name="Proctor R.H."/>
            <person name="Prusky D."/>
            <person name="Rech G."/>
            <person name="Reinhardt R."/>
            <person name="Rollins J.A."/>
            <person name="Rounsley S."/>
            <person name="Schardl C.L."/>
            <person name="Schwartz D.C."/>
            <person name="Shenoy N."/>
            <person name="Shirasu K."/>
            <person name="Sikhakolli U.R."/>
            <person name="Stueber K."/>
            <person name="Sukno S.A."/>
            <person name="Sweigard J.A."/>
            <person name="Takano Y."/>
            <person name="Takahara H."/>
            <person name="Trail F."/>
            <person name="van der Does H.C."/>
            <person name="Voll L.M."/>
            <person name="Will I."/>
            <person name="Young S."/>
            <person name="Zeng Q."/>
            <person name="Zhang J."/>
            <person name="Zhou S."/>
            <person name="Dickman M.B."/>
            <person name="Schulze-Lefert P."/>
            <person name="Ver Loren van Themaat E."/>
            <person name="Ma L.-J."/>
            <person name="Vaillancourt L.J."/>
        </authorList>
    </citation>
    <scope>NUCLEOTIDE SEQUENCE [LARGE SCALE GENOMIC DNA]</scope>
    <source>
        <strain evidence="2">IMI 349063</strain>
    </source>
</reference>
<gene>
    <name evidence="1" type="ORF">CH063_04915</name>
</gene>
<dbReference type="VEuPathDB" id="FungiDB:CH63R_09549"/>
<proteinExistence type="predicted"/>
<dbReference type="HOGENOM" id="CLU_2746868_0_0_1"/>
<protein>
    <submittedName>
        <fullName evidence="1">Uncharacterized protein</fullName>
    </submittedName>
</protein>
<dbReference type="AlphaFoldDB" id="H1UX57"/>
<evidence type="ECO:0000313" key="2">
    <source>
        <dbReference type="Proteomes" id="UP000007174"/>
    </source>
</evidence>
<dbReference type="Proteomes" id="UP000007174">
    <property type="component" value="Unassembled WGS sequence"/>
</dbReference>
<feature type="non-terminal residue" evidence="1">
    <location>
        <position position="71"/>
    </location>
</feature>
<name>H1UX57_COLHI</name>
<evidence type="ECO:0000313" key="1">
    <source>
        <dbReference type="EMBL" id="CCF32558.1"/>
    </source>
</evidence>
<dbReference type="EMBL" id="CACQ02000460">
    <property type="protein sequence ID" value="CCF32558.1"/>
    <property type="molecule type" value="Genomic_DNA"/>
</dbReference>
<organism evidence="1 2">
    <name type="scientific">Colletotrichum higginsianum (strain IMI 349063)</name>
    <name type="common">Crucifer anthracnose fungus</name>
    <dbReference type="NCBI Taxonomy" id="759273"/>
    <lineage>
        <taxon>Eukaryota</taxon>
        <taxon>Fungi</taxon>
        <taxon>Dikarya</taxon>
        <taxon>Ascomycota</taxon>
        <taxon>Pezizomycotina</taxon>
        <taxon>Sordariomycetes</taxon>
        <taxon>Hypocreomycetidae</taxon>
        <taxon>Glomerellales</taxon>
        <taxon>Glomerellaceae</taxon>
        <taxon>Colletotrichum</taxon>
        <taxon>Colletotrichum destructivum species complex</taxon>
    </lineage>
</organism>